<sequence>MASVYSTCSAMMAPVRRGRCVDGTLFGRSVTASAVTLLSCRAHTAAYPTRTRTLSTISRFILFLFCIHPPSLTLFRSTPACLQPLLHSRPYFSTNPSDMHVENKVAIITGASSGLGKALAERLVSKGAKVILGDIDRKDGLRLAAELNYGKQEEIAFFVQCDVTKYDQQAALFEAAKKHFGGVDIVVNNAGIAENQPLWEDEKGIWKKVIDIDLSAVIEGTRLGIEALKKQGRGGVIINTASLAGLYPQAMTPVYSAAKFGVVGFTRSFKDFGDSIRVNAVAPSFSPTKIIEPIKDLVTKMGALVPVELVTDAFMLLIEDDQYSGDVARITPQYGISVLGKAASGAKDKKAKL</sequence>
<name>A0A9P8A7D3_MORAP</name>
<dbReference type="FunFam" id="3.40.50.720:FF:000084">
    <property type="entry name" value="Short-chain dehydrogenase reductase"/>
    <property type="match status" value="1"/>
</dbReference>
<keyword evidence="2" id="KW-0560">Oxidoreductase</keyword>
<evidence type="ECO:0000313" key="5">
    <source>
        <dbReference type="Proteomes" id="UP000717515"/>
    </source>
</evidence>
<comment type="similarity">
    <text evidence="1 3">Belongs to the short-chain dehydrogenases/reductases (SDR) family.</text>
</comment>
<dbReference type="CDD" id="cd05323">
    <property type="entry name" value="ADH_SDR_c_like"/>
    <property type="match status" value="1"/>
</dbReference>
<dbReference type="Pfam" id="PF00106">
    <property type="entry name" value="adh_short"/>
    <property type="match status" value="1"/>
</dbReference>
<dbReference type="AlphaFoldDB" id="A0A9P8A7D3"/>
<reference evidence="4" key="1">
    <citation type="submission" date="2021-07" db="EMBL/GenBank/DDBJ databases">
        <title>Draft genome of Mortierella alpina, strain LL118, isolated from an aspen leaf litter sample.</title>
        <authorList>
            <person name="Yang S."/>
            <person name="Vinatzer B.A."/>
        </authorList>
    </citation>
    <scope>NUCLEOTIDE SEQUENCE</scope>
    <source>
        <strain evidence="4">LL118</strain>
    </source>
</reference>
<dbReference type="SUPFAM" id="SSF51735">
    <property type="entry name" value="NAD(P)-binding Rossmann-fold domains"/>
    <property type="match status" value="1"/>
</dbReference>
<dbReference type="GO" id="GO:0016616">
    <property type="term" value="F:oxidoreductase activity, acting on the CH-OH group of donors, NAD or NADP as acceptor"/>
    <property type="evidence" value="ECO:0007669"/>
    <property type="project" value="TreeGrafter"/>
</dbReference>
<dbReference type="Proteomes" id="UP000717515">
    <property type="component" value="Unassembled WGS sequence"/>
</dbReference>
<comment type="caution">
    <text evidence="4">The sequence shown here is derived from an EMBL/GenBank/DDBJ whole genome shotgun (WGS) entry which is preliminary data.</text>
</comment>
<dbReference type="PANTHER" id="PTHR44229">
    <property type="entry name" value="15-HYDROXYPROSTAGLANDIN DEHYDROGENASE [NAD(+)]"/>
    <property type="match status" value="1"/>
</dbReference>
<dbReference type="PRINTS" id="PR00080">
    <property type="entry name" value="SDRFAMILY"/>
</dbReference>
<proteinExistence type="inferred from homology"/>
<evidence type="ECO:0000313" key="4">
    <source>
        <dbReference type="EMBL" id="KAG9323637.1"/>
    </source>
</evidence>
<dbReference type="PANTHER" id="PTHR44229:SF4">
    <property type="entry name" value="15-HYDROXYPROSTAGLANDIN DEHYDROGENASE [NAD(+)]"/>
    <property type="match status" value="1"/>
</dbReference>
<dbReference type="EMBL" id="JAIFTL010000093">
    <property type="protein sequence ID" value="KAG9323637.1"/>
    <property type="molecule type" value="Genomic_DNA"/>
</dbReference>
<evidence type="ECO:0000256" key="2">
    <source>
        <dbReference type="ARBA" id="ARBA00023002"/>
    </source>
</evidence>
<dbReference type="InterPro" id="IPR036291">
    <property type="entry name" value="NAD(P)-bd_dom_sf"/>
</dbReference>
<dbReference type="PRINTS" id="PR00081">
    <property type="entry name" value="GDHRDH"/>
</dbReference>
<organism evidence="4 5">
    <name type="scientific">Mortierella alpina</name>
    <name type="common">Oleaginous fungus</name>
    <name type="synonym">Mortierella renispora</name>
    <dbReference type="NCBI Taxonomy" id="64518"/>
    <lineage>
        <taxon>Eukaryota</taxon>
        <taxon>Fungi</taxon>
        <taxon>Fungi incertae sedis</taxon>
        <taxon>Mucoromycota</taxon>
        <taxon>Mortierellomycotina</taxon>
        <taxon>Mortierellomycetes</taxon>
        <taxon>Mortierellales</taxon>
        <taxon>Mortierellaceae</taxon>
        <taxon>Mortierella</taxon>
    </lineage>
</organism>
<evidence type="ECO:0000256" key="3">
    <source>
        <dbReference type="RuleBase" id="RU000363"/>
    </source>
</evidence>
<accession>A0A9P8A7D3</accession>
<dbReference type="InterPro" id="IPR002347">
    <property type="entry name" value="SDR_fam"/>
</dbReference>
<dbReference type="GO" id="GO:0005737">
    <property type="term" value="C:cytoplasm"/>
    <property type="evidence" value="ECO:0007669"/>
    <property type="project" value="TreeGrafter"/>
</dbReference>
<gene>
    <name evidence="4" type="ORF">KVV02_000580</name>
</gene>
<dbReference type="Gene3D" id="3.40.50.720">
    <property type="entry name" value="NAD(P)-binding Rossmann-like Domain"/>
    <property type="match status" value="1"/>
</dbReference>
<protein>
    <submittedName>
        <fullName evidence="4">Uncharacterized protein</fullName>
    </submittedName>
</protein>
<evidence type="ECO:0000256" key="1">
    <source>
        <dbReference type="ARBA" id="ARBA00006484"/>
    </source>
</evidence>